<evidence type="ECO:0000256" key="1">
    <source>
        <dbReference type="ARBA" id="ARBA00023015"/>
    </source>
</evidence>
<proteinExistence type="predicted"/>
<dbReference type="SUPFAM" id="SSF46894">
    <property type="entry name" value="C-terminal effector domain of the bipartite response regulators"/>
    <property type="match status" value="1"/>
</dbReference>
<dbReference type="InterPro" id="IPR000792">
    <property type="entry name" value="Tscrpt_reg_LuxR_C"/>
</dbReference>
<keyword evidence="2" id="KW-0238">DNA-binding</keyword>
<evidence type="ECO:0000313" key="5">
    <source>
        <dbReference type="EMBL" id="SDQ79201.1"/>
    </source>
</evidence>
<dbReference type="Gene3D" id="1.10.10.10">
    <property type="entry name" value="Winged helix-like DNA-binding domain superfamily/Winged helix DNA-binding domain"/>
    <property type="match status" value="1"/>
</dbReference>
<dbReference type="PRINTS" id="PR00038">
    <property type="entry name" value="HTHLUXR"/>
</dbReference>
<dbReference type="GO" id="GO:0003677">
    <property type="term" value="F:DNA binding"/>
    <property type="evidence" value="ECO:0007669"/>
    <property type="project" value="UniProtKB-KW"/>
</dbReference>
<dbReference type="AlphaFoldDB" id="A0A1H1DRN6"/>
<dbReference type="EMBL" id="FNKH01000002">
    <property type="protein sequence ID" value="SDQ79201.1"/>
    <property type="molecule type" value="Genomic_DNA"/>
</dbReference>
<sequence length="477" mass="49790">MDVAAAIWAQRGMLARSAEVYRWLGADQAGPSAALAVVAMIGTGDRGGAETMLKSRGPSRSPTLAAVAVGLMGEGISASIAAQPDRALPALIRASDMMTASASSIPLPEVPAALAALVALHSGEPAVADSVLDDALAGQQAGPAARPRLLLLRGWTAMQLDSPDRARAAIIEAAACEGGLAPRDELLFDALEVGLARRTDDTAALVHAWQRARERILHVSVDLYSLLPFGELAVAAARLRDSTRLEPQLAEAWALLERLGDPPLWSIPLRWHAVQAAILAERPSDLAPHASALVHASGNNHLASVLAAAGRSWVAVLSGHIDVDAVEAAARGLAAVGLTWDGSRLAGHAAPRADERRDMARLLACARDLHPGSVVSVSAETELVPTLPAVRPAVRPSAGQPAGAASEGAVLSAREREVARLVLEGKTYREIGAAIFISPRTAEHHIARIRRRLGAATRSELLAQLRLLLGEEPSGLP</sequence>
<accession>A0A1H1DRN6</accession>
<reference evidence="5 6" key="1">
    <citation type="submission" date="2016-10" db="EMBL/GenBank/DDBJ databases">
        <authorList>
            <person name="de Groot N.N."/>
        </authorList>
    </citation>
    <scope>NUCLEOTIDE SEQUENCE [LARGE SCALE GENOMIC DNA]</scope>
    <source>
        <strain evidence="5 6">DSM 20117</strain>
    </source>
</reference>
<protein>
    <submittedName>
        <fullName evidence="5">Regulatory protein, luxR family</fullName>
    </submittedName>
</protein>
<dbReference type="InterPro" id="IPR016032">
    <property type="entry name" value="Sig_transdc_resp-reg_C-effctor"/>
</dbReference>
<keyword evidence="6" id="KW-1185">Reference proteome</keyword>
<dbReference type="PANTHER" id="PTHR44688">
    <property type="entry name" value="DNA-BINDING TRANSCRIPTIONAL ACTIVATOR DEVR_DOSR"/>
    <property type="match status" value="1"/>
</dbReference>
<gene>
    <name evidence="5" type="ORF">SAMN04489742_2580</name>
</gene>
<dbReference type="Pfam" id="PF00196">
    <property type="entry name" value="GerE"/>
    <property type="match status" value="1"/>
</dbReference>
<dbReference type="SMART" id="SM00421">
    <property type="entry name" value="HTH_LUXR"/>
    <property type="match status" value="1"/>
</dbReference>
<dbReference type="InterPro" id="IPR036388">
    <property type="entry name" value="WH-like_DNA-bd_sf"/>
</dbReference>
<dbReference type="STRING" id="37928.SAMN04489742_2580"/>
<dbReference type="Proteomes" id="UP000181917">
    <property type="component" value="Unassembled WGS sequence"/>
</dbReference>
<dbReference type="GO" id="GO:0006355">
    <property type="term" value="P:regulation of DNA-templated transcription"/>
    <property type="evidence" value="ECO:0007669"/>
    <property type="project" value="InterPro"/>
</dbReference>
<dbReference type="RefSeq" id="WP_074700799.1">
    <property type="nucleotide sequence ID" value="NZ_FNKH01000002.1"/>
</dbReference>
<keyword evidence="1" id="KW-0805">Transcription regulation</keyword>
<evidence type="ECO:0000259" key="4">
    <source>
        <dbReference type="PROSITE" id="PS50043"/>
    </source>
</evidence>
<evidence type="ECO:0000313" key="6">
    <source>
        <dbReference type="Proteomes" id="UP000181917"/>
    </source>
</evidence>
<dbReference type="CDD" id="cd06170">
    <property type="entry name" value="LuxR_C_like"/>
    <property type="match status" value="1"/>
</dbReference>
<keyword evidence="3" id="KW-0804">Transcription</keyword>
<evidence type="ECO:0000256" key="3">
    <source>
        <dbReference type="ARBA" id="ARBA00023163"/>
    </source>
</evidence>
<dbReference type="PROSITE" id="PS50043">
    <property type="entry name" value="HTH_LUXR_2"/>
    <property type="match status" value="1"/>
</dbReference>
<dbReference type="PANTHER" id="PTHR44688:SF16">
    <property type="entry name" value="DNA-BINDING TRANSCRIPTIONAL ACTIVATOR DEVR_DOSR"/>
    <property type="match status" value="1"/>
</dbReference>
<feature type="domain" description="HTH luxR-type" evidence="4">
    <location>
        <begin position="404"/>
        <end position="469"/>
    </location>
</feature>
<name>A0A1H1DRN6_9MICC</name>
<organism evidence="5 6">
    <name type="scientific">Crystallibacter crystallopoietes</name>
    <dbReference type="NCBI Taxonomy" id="37928"/>
    <lineage>
        <taxon>Bacteria</taxon>
        <taxon>Bacillati</taxon>
        <taxon>Actinomycetota</taxon>
        <taxon>Actinomycetes</taxon>
        <taxon>Micrococcales</taxon>
        <taxon>Micrococcaceae</taxon>
        <taxon>Crystallibacter</taxon>
    </lineage>
</organism>
<evidence type="ECO:0000256" key="2">
    <source>
        <dbReference type="ARBA" id="ARBA00023125"/>
    </source>
</evidence>